<dbReference type="EMBL" id="JAVRFJ010000012">
    <property type="protein sequence ID" value="MDT0568899.1"/>
    <property type="molecule type" value="Genomic_DNA"/>
</dbReference>
<accession>A0ABU2YX43</accession>
<reference evidence="1" key="1">
    <citation type="submission" date="2024-05" db="EMBL/GenBank/DDBJ databases">
        <title>30 novel species of actinomycetes from the DSMZ collection.</title>
        <authorList>
            <person name="Nouioui I."/>
        </authorList>
    </citation>
    <scope>NUCLEOTIDE SEQUENCE</scope>
    <source>
        <strain evidence="1">DSM 3412</strain>
    </source>
</reference>
<proteinExistence type="predicted"/>
<evidence type="ECO:0000313" key="2">
    <source>
        <dbReference type="Proteomes" id="UP001180737"/>
    </source>
</evidence>
<keyword evidence="2" id="KW-1185">Reference proteome</keyword>
<name>A0ABU2YX43_9ACTN</name>
<gene>
    <name evidence="1" type="ORF">RM704_15710</name>
</gene>
<protein>
    <submittedName>
        <fullName evidence="1">Uncharacterized protein</fullName>
    </submittedName>
</protein>
<dbReference type="Proteomes" id="UP001180737">
    <property type="component" value="Unassembled WGS sequence"/>
</dbReference>
<comment type="caution">
    <text evidence="1">The sequence shown here is derived from an EMBL/GenBank/DDBJ whole genome shotgun (WGS) entry which is preliminary data.</text>
</comment>
<organism evidence="1 2">
    <name type="scientific">Streptomyces gottesmaniae</name>
    <dbReference type="NCBI Taxonomy" id="3075518"/>
    <lineage>
        <taxon>Bacteria</taxon>
        <taxon>Bacillati</taxon>
        <taxon>Actinomycetota</taxon>
        <taxon>Actinomycetes</taxon>
        <taxon>Kitasatosporales</taxon>
        <taxon>Streptomycetaceae</taxon>
        <taxon>Streptomyces</taxon>
    </lineage>
</organism>
<sequence length="188" mass="20115">MSQLDMTASMLATPTDQVGAAEAFEVLAATPATCTVYPGLCTVADDEDGDQVDANGLHFDHGSDAIGVPGLEVEGDPEIWAQFTHVSAGNPPHIGFMGFDLTPEQAHDKATELRRFADDLDHLADQVHVARALHNLRTVQETTDGPFAKILTIMEDAIVRDGADPVEVGDRILELMAQARAEKAEVQA</sequence>
<evidence type="ECO:0000313" key="1">
    <source>
        <dbReference type="EMBL" id="MDT0568899.1"/>
    </source>
</evidence>
<dbReference type="RefSeq" id="WP_157856635.1">
    <property type="nucleotide sequence ID" value="NZ_JAVRFJ010000012.1"/>
</dbReference>